<dbReference type="InterPro" id="IPR036396">
    <property type="entry name" value="Cyt_P450_sf"/>
</dbReference>
<dbReference type="Pfam" id="PF00067">
    <property type="entry name" value="p450"/>
    <property type="match status" value="1"/>
</dbReference>
<evidence type="ECO:0000256" key="1">
    <source>
        <dbReference type="ARBA" id="ARBA00004586"/>
    </source>
</evidence>
<keyword evidence="8" id="KW-1185">Reference proteome</keyword>
<dbReference type="GO" id="GO:0016705">
    <property type="term" value="F:oxidoreductase activity, acting on paired donors, with incorporation or reduction of molecular oxygen"/>
    <property type="evidence" value="ECO:0007669"/>
    <property type="project" value="InterPro"/>
</dbReference>
<dbReference type="GO" id="GO:0005506">
    <property type="term" value="F:iron ion binding"/>
    <property type="evidence" value="ECO:0007669"/>
    <property type="project" value="InterPro"/>
</dbReference>
<keyword evidence="4" id="KW-0472">Membrane</keyword>
<dbReference type="Proteomes" id="UP000507470">
    <property type="component" value="Unassembled WGS sequence"/>
</dbReference>
<keyword evidence="6 7" id="KW-0560">Oxidoreductase</keyword>
<name>A0A6J8DQY1_MYTCO</name>
<comment type="similarity">
    <text evidence="2 6">Belongs to the cytochrome P450 family.</text>
</comment>
<dbReference type="InterPro" id="IPR050196">
    <property type="entry name" value="Cytochrome_P450_Monoox"/>
</dbReference>
<feature type="binding site" description="axial binding residue" evidence="5">
    <location>
        <position position="493"/>
    </location>
    <ligand>
        <name>heme</name>
        <dbReference type="ChEBI" id="CHEBI:30413"/>
    </ligand>
    <ligandPart>
        <name>Fe</name>
        <dbReference type="ChEBI" id="CHEBI:18248"/>
    </ligandPart>
</feature>
<dbReference type="InterPro" id="IPR001128">
    <property type="entry name" value="Cyt_P450"/>
</dbReference>
<dbReference type="Gene3D" id="1.10.630.10">
    <property type="entry name" value="Cytochrome P450"/>
    <property type="match status" value="2"/>
</dbReference>
<dbReference type="PRINTS" id="PR00463">
    <property type="entry name" value="EP450I"/>
</dbReference>
<reference evidence="7 8" key="1">
    <citation type="submission" date="2020-06" db="EMBL/GenBank/DDBJ databases">
        <authorList>
            <person name="Li R."/>
            <person name="Bekaert M."/>
        </authorList>
    </citation>
    <scope>NUCLEOTIDE SEQUENCE [LARGE SCALE GENOMIC DNA]</scope>
    <source>
        <strain evidence="8">wild</strain>
    </source>
</reference>
<comment type="cofactor">
    <cofactor evidence="5">
        <name>heme</name>
        <dbReference type="ChEBI" id="CHEBI:30413"/>
    </cofactor>
</comment>
<dbReference type="PANTHER" id="PTHR24291:SF189">
    <property type="entry name" value="CYTOCHROME P450 4C3-RELATED"/>
    <property type="match status" value="1"/>
</dbReference>
<evidence type="ECO:0000256" key="4">
    <source>
        <dbReference type="ARBA" id="ARBA00023136"/>
    </source>
</evidence>
<evidence type="ECO:0000256" key="2">
    <source>
        <dbReference type="ARBA" id="ARBA00010617"/>
    </source>
</evidence>
<dbReference type="GO" id="GO:0005789">
    <property type="term" value="C:endoplasmic reticulum membrane"/>
    <property type="evidence" value="ECO:0007669"/>
    <property type="project" value="UniProtKB-SubCell"/>
</dbReference>
<evidence type="ECO:0000256" key="3">
    <source>
        <dbReference type="ARBA" id="ARBA00022824"/>
    </source>
</evidence>
<dbReference type="SUPFAM" id="SSF48264">
    <property type="entry name" value="Cytochrome P450"/>
    <property type="match status" value="2"/>
</dbReference>
<dbReference type="OrthoDB" id="1470350at2759"/>
<keyword evidence="5 6" id="KW-0408">Iron</keyword>
<dbReference type="InterPro" id="IPR002401">
    <property type="entry name" value="Cyt_P450_E_grp-I"/>
</dbReference>
<keyword evidence="6" id="KW-0503">Monooxygenase</keyword>
<proteinExistence type="inferred from homology"/>
<dbReference type="CDD" id="cd20660">
    <property type="entry name" value="CYP4V-like"/>
    <property type="match status" value="1"/>
</dbReference>
<keyword evidence="5 6" id="KW-0479">Metal-binding</keyword>
<keyword evidence="3" id="KW-0256">Endoplasmic reticulum</keyword>
<evidence type="ECO:0000313" key="8">
    <source>
        <dbReference type="Proteomes" id="UP000507470"/>
    </source>
</evidence>
<organism evidence="7 8">
    <name type="scientific">Mytilus coruscus</name>
    <name type="common">Sea mussel</name>
    <dbReference type="NCBI Taxonomy" id="42192"/>
    <lineage>
        <taxon>Eukaryota</taxon>
        <taxon>Metazoa</taxon>
        <taxon>Spiralia</taxon>
        <taxon>Lophotrochozoa</taxon>
        <taxon>Mollusca</taxon>
        <taxon>Bivalvia</taxon>
        <taxon>Autobranchia</taxon>
        <taxon>Pteriomorphia</taxon>
        <taxon>Mytilida</taxon>
        <taxon>Mytiloidea</taxon>
        <taxon>Mytilidae</taxon>
        <taxon>Mytilinae</taxon>
        <taxon>Mytilus</taxon>
    </lineage>
</organism>
<dbReference type="PROSITE" id="PS00086">
    <property type="entry name" value="CYTOCHROME_P450"/>
    <property type="match status" value="1"/>
</dbReference>
<dbReference type="GO" id="GO:0004497">
    <property type="term" value="F:monooxygenase activity"/>
    <property type="evidence" value="ECO:0007669"/>
    <property type="project" value="UniProtKB-KW"/>
</dbReference>
<comment type="subcellular location">
    <subcellularLocation>
        <location evidence="1">Endoplasmic reticulum membrane</location>
    </subcellularLocation>
</comment>
<dbReference type="PANTHER" id="PTHR24291">
    <property type="entry name" value="CYTOCHROME P450 FAMILY 4"/>
    <property type="match status" value="1"/>
</dbReference>
<gene>
    <name evidence="7" type="ORF">MCOR_42856</name>
</gene>
<dbReference type="EMBL" id="CACVKT020007645">
    <property type="protein sequence ID" value="CAC5409594.1"/>
    <property type="molecule type" value="Genomic_DNA"/>
</dbReference>
<accession>A0A6J8DQY1</accession>
<dbReference type="PRINTS" id="PR00385">
    <property type="entry name" value="P450"/>
</dbReference>
<dbReference type="EC" id="1.14.14.79" evidence="7"/>
<dbReference type="GO" id="GO:0020037">
    <property type="term" value="F:heme binding"/>
    <property type="evidence" value="ECO:0007669"/>
    <property type="project" value="InterPro"/>
</dbReference>
<evidence type="ECO:0000256" key="5">
    <source>
        <dbReference type="PIRSR" id="PIRSR602401-1"/>
    </source>
</evidence>
<protein>
    <submittedName>
        <fullName evidence="7">CYP4V2</fullName>
        <ecNumber evidence="7">1.14.14.79</ecNumber>
    </submittedName>
</protein>
<evidence type="ECO:0000256" key="6">
    <source>
        <dbReference type="RuleBase" id="RU000461"/>
    </source>
</evidence>
<keyword evidence="5 6" id="KW-0349">Heme</keyword>
<evidence type="ECO:0000313" key="7">
    <source>
        <dbReference type="EMBL" id="CAC5409594.1"/>
    </source>
</evidence>
<dbReference type="AlphaFoldDB" id="A0A6J8DQY1"/>
<sequence>MVAALLLVGVATIVFAVIWYMQYGKLRKELNKFPGPAAVPVFGNALMLKTDRKEFYHQLQQWCEDYRESGIVRLWLFEGIPWIGIYKAEYCELKTFCEDYRQKGIFRLWLYEGLPLVLFYKPELCEILLNSSKHIDKAQEYRFLHPWLGTGLLTSTGTKWKTRRRMLTPTFHFKILNDFMGVFNDQIDVMMNKLEGKWKNGTFNIFNDITLCALDIICETAMGRTINAQNDDDSEYVKAVYKITEIILTRQRSPWFWPDFMFNTIGAGKEHDRLLKILHGFTEKVIKEKSAEFSKKQADGLTMEDILNNHDDDETSYISREKRLAFLDMLLCSTVQGESLSFMDIREEVDTFMFEGHDTTAAAMSFTMHLIGAHPEVQAKVHTELDEVFGDSNRRATMKDLKSLKYLECVIKEGLRLFPSVPFFGRTTTEDLVIDNVTIPQGTTCILVTFALHMDPKYFPNPEKFDPDRFLQENIKIRHPYCYVPFSAGPRNCIGQKFAMLEEKAMISSILRRYNVKATQTREEMCAIGEIILRADGGVYVELSPR</sequence>
<dbReference type="InterPro" id="IPR017972">
    <property type="entry name" value="Cyt_P450_CS"/>
</dbReference>